<protein>
    <submittedName>
        <fullName evidence="1">Uncharacterized protein</fullName>
    </submittedName>
</protein>
<reference evidence="1" key="2">
    <citation type="submission" date="2016-06" db="EMBL/GenBank/DDBJ databases">
        <title>The genome of a short-lived fish provides insights into sex chromosome evolution and the genetic control of aging.</title>
        <authorList>
            <person name="Reichwald K."/>
            <person name="Felder M."/>
            <person name="Petzold A."/>
            <person name="Koch P."/>
            <person name="Groth M."/>
            <person name="Platzer M."/>
        </authorList>
    </citation>
    <scope>NUCLEOTIDE SEQUENCE</scope>
    <source>
        <tissue evidence="1">Brain</tissue>
    </source>
</reference>
<sequence length="69" mass="8106">YLLVYGFAPTPVILHLLEKCYVSYLSILFSLQLSTEDPLGIEMVHLKWLILQKHKEINKTSKYNIVNVW</sequence>
<gene>
    <name evidence="1" type="primary">Nfu_g_1_018811</name>
</gene>
<name>A0A1A8CSU3_NOTKA</name>
<proteinExistence type="predicted"/>
<evidence type="ECO:0000313" key="1">
    <source>
        <dbReference type="EMBL" id="SBP81771.1"/>
    </source>
</evidence>
<reference evidence="1" key="1">
    <citation type="submission" date="2016-05" db="EMBL/GenBank/DDBJ databases">
        <authorList>
            <person name="Lavstsen T."/>
            <person name="Jespersen J.S."/>
        </authorList>
    </citation>
    <scope>NUCLEOTIDE SEQUENCE</scope>
    <source>
        <tissue evidence="1">Brain</tissue>
    </source>
</reference>
<accession>A0A1A8CSU3</accession>
<feature type="non-terminal residue" evidence="1">
    <location>
        <position position="69"/>
    </location>
</feature>
<feature type="non-terminal residue" evidence="1">
    <location>
        <position position="1"/>
    </location>
</feature>
<organism evidence="1">
    <name type="scientific">Nothobranchius kadleci</name>
    <name type="common">African annual killifish</name>
    <dbReference type="NCBI Taxonomy" id="1051664"/>
    <lineage>
        <taxon>Eukaryota</taxon>
        <taxon>Metazoa</taxon>
        <taxon>Chordata</taxon>
        <taxon>Craniata</taxon>
        <taxon>Vertebrata</taxon>
        <taxon>Euteleostomi</taxon>
        <taxon>Actinopterygii</taxon>
        <taxon>Neopterygii</taxon>
        <taxon>Teleostei</taxon>
        <taxon>Neoteleostei</taxon>
        <taxon>Acanthomorphata</taxon>
        <taxon>Ovalentaria</taxon>
        <taxon>Atherinomorphae</taxon>
        <taxon>Cyprinodontiformes</taxon>
        <taxon>Nothobranchiidae</taxon>
        <taxon>Nothobranchius</taxon>
    </lineage>
</organism>
<dbReference type="EMBL" id="HADZ01017830">
    <property type="protein sequence ID" value="SBP81771.1"/>
    <property type="molecule type" value="Transcribed_RNA"/>
</dbReference>
<dbReference type="AlphaFoldDB" id="A0A1A8CSU3"/>